<evidence type="ECO:0000256" key="6">
    <source>
        <dbReference type="ARBA" id="ARBA00023212"/>
    </source>
</evidence>
<accession>A0A401NK72</accession>
<evidence type="ECO:0000259" key="8">
    <source>
        <dbReference type="Pfam" id="PF06657"/>
    </source>
</evidence>
<comment type="similarity">
    <text evidence="2">Belongs to the translokin family.</text>
</comment>
<dbReference type="GO" id="GO:0005874">
    <property type="term" value="C:microtubule"/>
    <property type="evidence" value="ECO:0007669"/>
    <property type="project" value="UniProtKB-KW"/>
</dbReference>
<dbReference type="InterPro" id="IPR024957">
    <property type="entry name" value="Cep57_MT-bd_dom"/>
</dbReference>
<evidence type="ECO:0000313" key="10">
    <source>
        <dbReference type="Proteomes" id="UP000288216"/>
    </source>
</evidence>
<dbReference type="GO" id="GO:0005813">
    <property type="term" value="C:centrosome"/>
    <property type="evidence" value="ECO:0007669"/>
    <property type="project" value="UniProtKB-SubCell"/>
</dbReference>
<proteinExistence type="inferred from homology"/>
<gene>
    <name evidence="9" type="ORF">scyTo_0011294</name>
</gene>
<feature type="compositionally biased region" description="Basic and acidic residues" evidence="7">
    <location>
        <begin position="133"/>
        <end position="143"/>
    </location>
</feature>
<dbReference type="Proteomes" id="UP000288216">
    <property type="component" value="Unassembled WGS sequence"/>
</dbReference>
<dbReference type="AlphaFoldDB" id="A0A401NK72"/>
<protein>
    <recommendedName>
        <fullName evidence="8">Cep57 centrosome microtubule-binding domain-containing protein</fullName>
    </recommendedName>
</protein>
<dbReference type="OMA" id="DGMNELP"/>
<dbReference type="OrthoDB" id="76453at2759"/>
<keyword evidence="6" id="KW-0206">Cytoskeleton</keyword>
<feature type="domain" description="Cep57 centrosome microtubule-binding" evidence="8">
    <location>
        <begin position="40"/>
        <end position="110"/>
    </location>
</feature>
<dbReference type="FunFam" id="1.20.58.90:FF:000003">
    <property type="entry name" value="Centrosomal protein of 57 kDa"/>
    <property type="match status" value="1"/>
</dbReference>
<dbReference type="Pfam" id="PF06657">
    <property type="entry name" value="Cep57_MT_bd"/>
    <property type="match status" value="1"/>
</dbReference>
<keyword evidence="4" id="KW-0493">Microtubule</keyword>
<sequence length="191" mass="21794">MMSDGRQKLPVQRTPQNSRKTTYDSGKVKNGDLHFVSPYSSASSPTEGLTEILLALQDELGQMSFEHQDLLKQIQGTKNTDVREDLERELDCLVKRMEKKADQISKLRKHQDKVEKLKVKAKKMTREMADAKKRAKALDEMKEVPANPRGTEFSVKTTSAPGQKGKESLQLLRNAQKLQLTLRQNDITWEQ</sequence>
<dbReference type="PANTHER" id="PTHR19336:SF10">
    <property type="entry name" value="CENTROSOMAL PROTEIN CEP57L1"/>
    <property type="match status" value="1"/>
</dbReference>
<evidence type="ECO:0000256" key="3">
    <source>
        <dbReference type="ARBA" id="ARBA00022490"/>
    </source>
</evidence>
<evidence type="ECO:0000256" key="2">
    <source>
        <dbReference type="ARBA" id="ARBA00008179"/>
    </source>
</evidence>
<dbReference type="PANTHER" id="PTHR19336">
    <property type="entry name" value="UNCHARACTERIZED DUF1167"/>
    <property type="match status" value="1"/>
</dbReference>
<name>A0A401NK72_SCYTO</name>
<evidence type="ECO:0000256" key="5">
    <source>
        <dbReference type="ARBA" id="ARBA00023054"/>
    </source>
</evidence>
<keyword evidence="5" id="KW-0175">Coiled coil</keyword>
<feature type="region of interest" description="Disordered" evidence="7">
    <location>
        <begin position="133"/>
        <end position="168"/>
    </location>
</feature>
<dbReference type="InterPro" id="IPR051756">
    <property type="entry name" value="Centrosomal_MT-associated"/>
</dbReference>
<evidence type="ECO:0000256" key="7">
    <source>
        <dbReference type="SAM" id="MobiDB-lite"/>
    </source>
</evidence>
<comment type="subcellular location">
    <subcellularLocation>
        <location evidence="1">Cytoplasm</location>
        <location evidence="1">Cytoskeleton</location>
        <location evidence="1">Microtubule organizing center</location>
        <location evidence="1">Centrosome</location>
    </subcellularLocation>
</comment>
<organism evidence="9 10">
    <name type="scientific">Scyliorhinus torazame</name>
    <name type="common">Cloudy catshark</name>
    <name type="synonym">Catulus torazame</name>
    <dbReference type="NCBI Taxonomy" id="75743"/>
    <lineage>
        <taxon>Eukaryota</taxon>
        <taxon>Metazoa</taxon>
        <taxon>Chordata</taxon>
        <taxon>Craniata</taxon>
        <taxon>Vertebrata</taxon>
        <taxon>Chondrichthyes</taxon>
        <taxon>Elasmobranchii</taxon>
        <taxon>Galeomorphii</taxon>
        <taxon>Galeoidea</taxon>
        <taxon>Carcharhiniformes</taxon>
        <taxon>Scyliorhinidae</taxon>
        <taxon>Scyliorhinus</taxon>
    </lineage>
</organism>
<dbReference type="Gene3D" id="1.20.58.90">
    <property type="match status" value="1"/>
</dbReference>
<feature type="compositionally biased region" description="Polar residues" evidence="7">
    <location>
        <begin position="13"/>
        <end position="24"/>
    </location>
</feature>
<keyword evidence="3" id="KW-0963">Cytoplasm</keyword>
<dbReference type="GO" id="GO:0008017">
    <property type="term" value="F:microtubule binding"/>
    <property type="evidence" value="ECO:0007669"/>
    <property type="project" value="InterPro"/>
</dbReference>
<comment type="caution">
    <text evidence="9">The sequence shown here is derived from an EMBL/GenBank/DDBJ whole genome shotgun (WGS) entry which is preliminary data.</text>
</comment>
<reference evidence="9 10" key="1">
    <citation type="journal article" date="2018" name="Nat. Ecol. Evol.">
        <title>Shark genomes provide insights into elasmobranch evolution and the origin of vertebrates.</title>
        <authorList>
            <person name="Hara Y"/>
            <person name="Yamaguchi K"/>
            <person name="Onimaru K"/>
            <person name="Kadota M"/>
            <person name="Koyanagi M"/>
            <person name="Keeley SD"/>
            <person name="Tatsumi K"/>
            <person name="Tanaka K"/>
            <person name="Motone F"/>
            <person name="Kageyama Y"/>
            <person name="Nozu R"/>
            <person name="Adachi N"/>
            <person name="Nishimura O"/>
            <person name="Nakagawa R"/>
            <person name="Tanegashima C"/>
            <person name="Kiyatake I"/>
            <person name="Matsumoto R"/>
            <person name="Murakumo K"/>
            <person name="Nishida K"/>
            <person name="Terakita A"/>
            <person name="Kuratani S"/>
            <person name="Sato K"/>
            <person name="Hyodo S Kuraku.S."/>
        </authorList>
    </citation>
    <scope>NUCLEOTIDE SEQUENCE [LARGE SCALE GENOMIC DNA]</scope>
</reference>
<evidence type="ECO:0000313" key="9">
    <source>
        <dbReference type="EMBL" id="GCB61311.1"/>
    </source>
</evidence>
<evidence type="ECO:0000256" key="4">
    <source>
        <dbReference type="ARBA" id="ARBA00022701"/>
    </source>
</evidence>
<dbReference type="EMBL" id="BFAA01005076">
    <property type="protein sequence ID" value="GCB61311.1"/>
    <property type="molecule type" value="Genomic_DNA"/>
</dbReference>
<evidence type="ECO:0000256" key="1">
    <source>
        <dbReference type="ARBA" id="ARBA00004300"/>
    </source>
</evidence>
<feature type="region of interest" description="Disordered" evidence="7">
    <location>
        <begin position="1"/>
        <end position="43"/>
    </location>
</feature>
<keyword evidence="10" id="KW-1185">Reference proteome</keyword>